<dbReference type="InParanoid" id="A0A0C2WK05"/>
<name>A0A0C2WK05_AMAMK</name>
<organism evidence="1 2">
    <name type="scientific">Amanita muscaria (strain Koide BX008)</name>
    <dbReference type="NCBI Taxonomy" id="946122"/>
    <lineage>
        <taxon>Eukaryota</taxon>
        <taxon>Fungi</taxon>
        <taxon>Dikarya</taxon>
        <taxon>Basidiomycota</taxon>
        <taxon>Agaricomycotina</taxon>
        <taxon>Agaricomycetes</taxon>
        <taxon>Agaricomycetidae</taxon>
        <taxon>Agaricales</taxon>
        <taxon>Pluteineae</taxon>
        <taxon>Amanitaceae</taxon>
        <taxon>Amanita</taxon>
    </lineage>
</organism>
<protein>
    <submittedName>
        <fullName evidence="1">Uncharacterized protein</fullName>
    </submittedName>
</protein>
<dbReference type="Proteomes" id="UP000054549">
    <property type="component" value="Unassembled WGS sequence"/>
</dbReference>
<proteinExistence type="predicted"/>
<sequence>MCLSSAPEILCALSNSASLDPGGPTWTMFFSSGLTIMVQLLGRHAACGKTKPLYTSWSVTPGIVAFGYKDLWCQMRLGP</sequence>
<dbReference type="AlphaFoldDB" id="A0A0C2WK05"/>
<reference evidence="1 2" key="1">
    <citation type="submission" date="2014-04" db="EMBL/GenBank/DDBJ databases">
        <title>Evolutionary Origins and Diversification of the Mycorrhizal Mutualists.</title>
        <authorList>
            <consortium name="DOE Joint Genome Institute"/>
            <consortium name="Mycorrhizal Genomics Consortium"/>
            <person name="Kohler A."/>
            <person name="Kuo A."/>
            <person name="Nagy L.G."/>
            <person name="Floudas D."/>
            <person name="Copeland A."/>
            <person name="Barry K.W."/>
            <person name="Cichocki N."/>
            <person name="Veneault-Fourrey C."/>
            <person name="LaButti K."/>
            <person name="Lindquist E.A."/>
            <person name="Lipzen A."/>
            <person name="Lundell T."/>
            <person name="Morin E."/>
            <person name="Murat C."/>
            <person name="Riley R."/>
            <person name="Ohm R."/>
            <person name="Sun H."/>
            <person name="Tunlid A."/>
            <person name="Henrissat B."/>
            <person name="Grigoriev I.V."/>
            <person name="Hibbett D.S."/>
            <person name="Martin F."/>
        </authorList>
    </citation>
    <scope>NUCLEOTIDE SEQUENCE [LARGE SCALE GENOMIC DNA]</scope>
    <source>
        <strain evidence="1 2">Koide BX008</strain>
    </source>
</reference>
<gene>
    <name evidence="1" type="ORF">M378DRAFT_813529</name>
</gene>
<evidence type="ECO:0000313" key="2">
    <source>
        <dbReference type="Proteomes" id="UP000054549"/>
    </source>
</evidence>
<dbReference type="EMBL" id="KN818278">
    <property type="protein sequence ID" value="KIL61907.1"/>
    <property type="molecule type" value="Genomic_DNA"/>
</dbReference>
<keyword evidence="2" id="KW-1185">Reference proteome</keyword>
<evidence type="ECO:0000313" key="1">
    <source>
        <dbReference type="EMBL" id="KIL61907.1"/>
    </source>
</evidence>
<dbReference type="HOGENOM" id="CLU_2605536_0_0_1"/>
<accession>A0A0C2WK05</accession>